<comment type="similarity">
    <text evidence="2 14">Belongs to the ATPase protein 8 family.</text>
</comment>
<geneLocation type="mitochondrion" evidence="17"/>
<evidence type="ECO:0000256" key="12">
    <source>
        <dbReference type="ARBA" id="ARBA00053067"/>
    </source>
</evidence>
<evidence type="ECO:0000256" key="11">
    <source>
        <dbReference type="ARBA" id="ARBA00023310"/>
    </source>
</evidence>
<evidence type="ECO:0000256" key="8">
    <source>
        <dbReference type="ARBA" id="ARBA00023065"/>
    </source>
</evidence>
<keyword evidence="7" id="KW-1133">Transmembrane helix</keyword>
<feature type="signal peptide" evidence="16">
    <location>
        <begin position="1"/>
        <end position="30"/>
    </location>
</feature>
<name>A0A678QSN9_9TELE</name>
<keyword evidence="3 14" id="KW-0813">Transport</keyword>
<evidence type="ECO:0000313" key="17">
    <source>
        <dbReference type="EMBL" id="ARV86556.1"/>
    </source>
</evidence>
<keyword evidence="16" id="KW-0732">Signal</keyword>
<accession>A0A678QSN9</accession>
<dbReference type="GO" id="GO:0045259">
    <property type="term" value="C:proton-transporting ATP synthase complex"/>
    <property type="evidence" value="ECO:0007669"/>
    <property type="project" value="UniProtKB-KW"/>
</dbReference>
<evidence type="ECO:0000256" key="1">
    <source>
        <dbReference type="ARBA" id="ARBA00004304"/>
    </source>
</evidence>
<feature type="chain" id="PRO_5025355800" description="ATP synthase complex subunit 8" evidence="16">
    <location>
        <begin position="31"/>
        <end position="55"/>
    </location>
</feature>
<comment type="subunit">
    <text evidence="13">Component of the ATP synthase complex composed at least of ATP5F1A/subunit alpha, ATP5F1B/subunit beta, ATP5MC1/subunit c (homooctomer), MT-ATP6/subunit a, MT-ATP8/subunit 8, ATP5ME/subunit e, ATP5MF/subunit f, ATP5MG/subunit g, ATP5MK/subunit k, ATP5MJ/subunit j, ATP5F1C/subunit gamma, ATP5F1D/subunit delta, ATP5F1E/subunit epsilon, ATP5PF/subunit F6, ATP5PB/subunit b, ATP5PD/subunit d, ATP5PO/subunit OSCP. ATP synthase complex consists of a soluble F(1) head domain (subunits alpha(3) and beta(3)) - the catalytic core - and a membrane F(0) domain - the membrane proton channel (subunits c, a, 8, e, f, g, k and j). These two domains are linked by a central stalk (subunits gamma, delta, and epsilon) rotating inside the F1 region and a stationary peripheral stalk (subunits F6, b, d, and OSCP).</text>
</comment>
<keyword evidence="5 14" id="KW-0812">Transmembrane</keyword>
<keyword evidence="10" id="KW-0472">Membrane</keyword>
<feature type="region of interest" description="Disordered" evidence="15">
    <location>
        <begin position="32"/>
        <end position="55"/>
    </location>
</feature>
<keyword evidence="4 14" id="KW-0138">CF(0)</keyword>
<sequence>MPQLNPDPWLMSLLLAWTFFVAMLPPKVLGFFSNNKPKPTKTKKSKPKSWPWPWS</sequence>
<dbReference type="GO" id="GO:0015986">
    <property type="term" value="P:proton motive force-driven ATP synthesis"/>
    <property type="evidence" value="ECO:0007669"/>
    <property type="project" value="InterPro"/>
</dbReference>
<dbReference type="AlphaFoldDB" id="A0A678QSN9"/>
<evidence type="ECO:0000256" key="7">
    <source>
        <dbReference type="ARBA" id="ARBA00022989"/>
    </source>
</evidence>
<organism evidence="17">
    <name type="scientific">Xyrias revulsus</name>
    <dbReference type="NCBI Taxonomy" id="189512"/>
    <lineage>
        <taxon>Eukaryota</taxon>
        <taxon>Metazoa</taxon>
        <taxon>Chordata</taxon>
        <taxon>Craniata</taxon>
        <taxon>Vertebrata</taxon>
        <taxon>Euteleostomi</taxon>
        <taxon>Actinopterygii</taxon>
        <taxon>Neopterygii</taxon>
        <taxon>Teleostei</taxon>
        <taxon>Anguilliformes</taxon>
        <taxon>Ophichthidae</taxon>
        <taxon>Xyrias</taxon>
    </lineage>
</organism>
<reference evidence="17" key="1">
    <citation type="submission" date="2016-10" db="EMBL/GenBank/DDBJ databases">
        <authorList>
            <person name="Xu Y."/>
            <person name="Wang P."/>
            <person name="Wu H."/>
            <person name="Liao Y."/>
            <person name="Li W."/>
            <person name="Fang H."/>
            <person name="Lei J."/>
            <person name="Peng C."/>
        </authorList>
    </citation>
    <scope>NUCLEOTIDE SEQUENCE</scope>
</reference>
<keyword evidence="9 14" id="KW-0496">Mitochondrion</keyword>
<evidence type="ECO:0000256" key="6">
    <source>
        <dbReference type="ARBA" id="ARBA00022781"/>
    </source>
</evidence>
<dbReference type="GO" id="GO:0031966">
    <property type="term" value="C:mitochondrial membrane"/>
    <property type="evidence" value="ECO:0007669"/>
    <property type="project" value="UniProtKB-SubCell"/>
</dbReference>
<evidence type="ECO:0000256" key="10">
    <source>
        <dbReference type="ARBA" id="ARBA00023136"/>
    </source>
</evidence>
<comment type="function">
    <text evidence="12">Subunit 8, of the mitochondrial membrane ATP synthase complex (F(1)F(0) ATP synthase or Complex V) that produces ATP from ADP in the presence of a proton gradient across the membrane which is generated by electron transport complexes of the respiratory chain. ATP synthase complex consist of a soluble F(1) head domain - the catalytic core - and a membrane F(1) domain - the membrane proton channel. These two domains are linked by a central stalk rotating inside the F(1) region and a stationary peripheral stalk. During catalysis, ATP synthesis in the catalytic domain of F(1) is coupled via a rotary mechanism of the central stalk subunits to proton translocation. In vivo, can only synthesize ATP although its ATP hydrolase activity can be activated artificially in vitro. Part of the complex F(0) domain.</text>
</comment>
<comment type="subcellular location">
    <subcellularLocation>
        <location evidence="1 14">Mitochondrion membrane</location>
        <topology evidence="1 14">Single-pass membrane protein</topology>
    </subcellularLocation>
</comment>
<proteinExistence type="inferred from homology"/>
<dbReference type="InterPro" id="IPR050635">
    <property type="entry name" value="ATPase_protein_8"/>
</dbReference>
<dbReference type="PANTHER" id="PTHR39937">
    <property type="entry name" value="ATP SYNTHASE PROTEIN 8"/>
    <property type="match status" value="1"/>
</dbReference>
<dbReference type="PANTHER" id="PTHR39937:SF1">
    <property type="entry name" value="ATP SYNTHASE PROTEIN 8"/>
    <property type="match status" value="1"/>
</dbReference>
<evidence type="ECO:0000256" key="3">
    <source>
        <dbReference type="ARBA" id="ARBA00022448"/>
    </source>
</evidence>
<dbReference type="GO" id="GO:0015078">
    <property type="term" value="F:proton transmembrane transporter activity"/>
    <property type="evidence" value="ECO:0007669"/>
    <property type="project" value="InterPro"/>
</dbReference>
<gene>
    <name evidence="17" type="primary">ATP8</name>
</gene>
<evidence type="ECO:0000256" key="9">
    <source>
        <dbReference type="ARBA" id="ARBA00023128"/>
    </source>
</evidence>
<evidence type="ECO:0000256" key="2">
    <source>
        <dbReference type="ARBA" id="ARBA00008892"/>
    </source>
</evidence>
<dbReference type="InterPro" id="IPR001421">
    <property type="entry name" value="ATP8_metazoa"/>
</dbReference>
<dbReference type="EMBL" id="KY021065">
    <property type="protein sequence ID" value="ARV86556.1"/>
    <property type="molecule type" value="Genomic_DNA"/>
</dbReference>
<evidence type="ECO:0000256" key="14">
    <source>
        <dbReference type="RuleBase" id="RU003661"/>
    </source>
</evidence>
<dbReference type="Pfam" id="PF00895">
    <property type="entry name" value="ATP-synt_8"/>
    <property type="match status" value="1"/>
</dbReference>
<protein>
    <recommendedName>
        <fullName evidence="14">ATP synthase complex subunit 8</fullName>
    </recommendedName>
</protein>
<evidence type="ECO:0000256" key="5">
    <source>
        <dbReference type="ARBA" id="ARBA00022692"/>
    </source>
</evidence>
<keyword evidence="11" id="KW-0066">ATP synthesis</keyword>
<evidence type="ECO:0000256" key="4">
    <source>
        <dbReference type="ARBA" id="ARBA00022547"/>
    </source>
</evidence>
<feature type="compositionally biased region" description="Basic residues" evidence="15">
    <location>
        <begin position="38"/>
        <end position="47"/>
    </location>
</feature>
<keyword evidence="6 14" id="KW-0375">Hydrogen ion transport</keyword>
<evidence type="ECO:0000256" key="16">
    <source>
        <dbReference type="SAM" id="SignalP"/>
    </source>
</evidence>
<keyword evidence="8 14" id="KW-0406">Ion transport</keyword>
<evidence type="ECO:0000256" key="15">
    <source>
        <dbReference type="SAM" id="MobiDB-lite"/>
    </source>
</evidence>
<evidence type="ECO:0000256" key="13">
    <source>
        <dbReference type="ARBA" id="ARBA00064647"/>
    </source>
</evidence>